<evidence type="ECO:0000256" key="3">
    <source>
        <dbReference type="ARBA" id="ARBA00022989"/>
    </source>
</evidence>
<protein>
    <submittedName>
        <fullName evidence="7">Uncharacterized membrane protein YckC, RDD family</fullName>
    </submittedName>
</protein>
<dbReference type="EMBL" id="FOUZ01000015">
    <property type="protein sequence ID" value="SFN56003.1"/>
    <property type="molecule type" value="Genomic_DNA"/>
</dbReference>
<evidence type="ECO:0000256" key="2">
    <source>
        <dbReference type="ARBA" id="ARBA00022692"/>
    </source>
</evidence>
<keyword evidence="3 5" id="KW-1133">Transmembrane helix</keyword>
<keyword evidence="8" id="KW-1185">Reference proteome</keyword>
<proteinExistence type="predicted"/>
<accession>A0A1I5A0X7</accession>
<evidence type="ECO:0000313" key="8">
    <source>
        <dbReference type="Proteomes" id="UP000199149"/>
    </source>
</evidence>
<dbReference type="STRING" id="684065.SAMN05421738_11514"/>
<feature type="transmembrane region" description="Helical" evidence="5">
    <location>
        <begin position="64"/>
        <end position="85"/>
    </location>
</feature>
<dbReference type="Proteomes" id="UP000199149">
    <property type="component" value="Unassembled WGS sequence"/>
</dbReference>
<gene>
    <name evidence="7" type="ORF">SAMN05421738_11514</name>
</gene>
<feature type="domain" description="RDD" evidence="6">
    <location>
        <begin position="19"/>
        <end position="144"/>
    </location>
</feature>
<evidence type="ECO:0000259" key="6">
    <source>
        <dbReference type="Pfam" id="PF06271"/>
    </source>
</evidence>
<dbReference type="AlphaFoldDB" id="A0A1I5A0X7"/>
<sequence>MNKLLVNTPQNVQIEYNIAPLGKRVLAYIIDAIIRIILAYSLFFVSEHLPYNDEWMQYGIDSTIFFIVLMYPLILEILMNGQTVGKLIMKIRVIRMDGNRANNFDYFLRWVIGIVEIYLFFGMIALITAIVNKNGQRLGDIVANTCLIDLNPKLDLSQTIFAEVSQTYKIRFPEVYRLSDRDINIVKENFTSALHSNNYDVLQKLTRKLEEIMDVKSDGLGNIDFIQVIIQDHYHFHKDK</sequence>
<reference evidence="8" key="1">
    <citation type="submission" date="2016-10" db="EMBL/GenBank/DDBJ databases">
        <authorList>
            <person name="Varghese N."/>
            <person name="Submissions S."/>
        </authorList>
    </citation>
    <scope>NUCLEOTIDE SEQUENCE [LARGE SCALE GENOMIC DNA]</scope>
    <source>
        <strain evidence="8">XJ109</strain>
    </source>
</reference>
<organism evidence="7 8">
    <name type="scientific">Algoriella xinjiangensis</name>
    <dbReference type="NCBI Taxonomy" id="684065"/>
    <lineage>
        <taxon>Bacteria</taxon>
        <taxon>Pseudomonadati</taxon>
        <taxon>Bacteroidota</taxon>
        <taxon>Flavobacteriia</taxon>
        <taxon>Flavobacteriales</taxon>
        <taxon>Weeksellaceae</taxon>
        <taxon>Algoriella</taxon>
    </lineage>
</organism>
<keyword evidence="4 5" id="KW-0472">Membrane</keyword>
<dbReference type="PANTHER" id="PTHR38480:SF1">
    <property type="entry name" value="SLR0254 PROTEIN"/>
    <property type="match status" value="1"/>
</dbReference>
<evidence type="ECO:0000256" key="4">
    <source>
        <dbReference type="ARBA" id="ARBA00023136"/>
    </source>
</evidence>
<feature type="transmembrane region" description="Helical" evidence="5">
    <location>
        <begin position="25"/>
        <end position="44"/>
    </location>
</feature>
<dbReference type="RefSeq" id="WP_092909438.1">
    <property type="nucleotide sequence ID" value="NZ_FOUZ01000015.1"/>
</dbReference>
<evidence type="ECO:0000313" key="7">
    <source>
        <dbReference type="EMBL" id="SFN56003.1"/>
    </source>
</evidence>
<dbReference type="InterPro" id="IPR010432">
    <property type="entry name" value="RDD"/>
</dbReference>
<evidence type="ECO:0000256" key="5">
    <source>
        <dbReference type="SAM" id="Phobius"/>
    </source>
</evidence>
<dbReference type="OrthoDB" id="9814143at2"/>
<dbReference type="Pfam" id="PF06271">
    <property type="entry name" value="RDD"/>
    <property type="match status" value="1"/>
</dbReference>
<dbReference type="PANTHER" id="PTHR38480">
    <property type="entry name" value="SLR0254 PROTEIN"/>
    <property type="match status" value="1"/>
</dbReference>
<feature type="transmembrane region" description="Helical" evidence="5">
    <location>
        <begin position="106"/>
        <end position="131"/>
    </location>
</feature>
<dbReference type="GO" id="GO:0016020">
    <property type="term" value="C:membrane"/>
    <property type="evidence" value="ECO:0007669"/>
    <property type="project" value="UniProtKB-SubCell"/>
</dbReference>
<keyword evidence="2 5" id="KW-0812">Transmembrane</keyword>
<evidence type="ECO:0000256" key="1">
    <source>
        <dbReference type="ARBA" id="ARBA00004141"/>
    </source>
</evidence>
<comment type="subcellular location">
    <subcellularLocation>
        <location evidence="1">Membrane</location>
        <topology evidence="1">Multi-pass membrane protein</topology>
    </subcellularLocation>
</comment>
<name>A0A1I5A0X7_9FLAO</name>